<protein>
    <submittedName>
        <fullName evidence="13">Fiber protein</fullName>
    </submittedName>
</protein>
<evidence type="ECO:0000256" key="9">
    <source>
        <dbReference type="ARBA" id="ARBA00022921"/>
    </source>
</evidence>
<dbReference type="GO" id="GO:0019028">
    <property type="term" value="C:viral capsid"/>
    <property type="evidence" value="ECO:0007669"/>
    <property type="project" value="UniProtKB-KW"/>
</dbReference>
<dbReference type="EMBL" id="PP711818">
    <property type="protein sequence ID" value="XBH23604.1"/>
    <property type="molecule type" value="Genomic_DNA"/>
</dbReference>
<keyword evidence="10" id="KW-1233">Viral attachment to host adhesion receptor</keyword>
<name>A0AAU7DZL7_9ADEN</name>
<organism evidence="13">
    <name type="scientific">Cardioderma bat adenovirus</name>
    <dbReference type="NCBI Taxonomy" id="3141913"/>
    <lineage>
        <taxon>Viruses</taxon>
        <taxon>Varidnaviria</taxon>
        <taxon>Bamfordvirae</taxon>
        <taxon>Preplasmiviricota</taxon>
        <taxon>Polisuviricotina</taxon>
        <taxon>Pharingeaviricetes</taxon>
        <taxon>Rowavirales</taxon>
        <taxon>Adenoviridae</taxon>
    </lineage>
</organism>
<dbReference type="InterPro" id="IPR000931">
    <property type="entry name" value="Adeno_fibre"/>
</dbReference>
<evidence type="ECO:0000256" key="8">
    <source>
        <dbReference type="ARBA" id="ARBA00022844"/>
    </source>
</evidence>
<keyword evidence="8" id="KW-0946">Virion</keyword>
<keyword evidence="7" id="KW-1161">Viral attachment to host cell</keyword>
<dbReference type="Gene3D" id="2.10.25.20">
    <property type="entry name" value="reovirus attachment protein sigma1, domain 1"/>
    <property type="match status" value="4"/>
</dbReference>
<feature type="domain" description="Adenoviral fibre protein knob" evidence="12">
    <location>
        <begin position="387"/>
        <end position="573"/>
    </location>
</feature>
<dbReference type="Pfam" id="PF00541">
    <property type="entry name" value="Adeno_knob"/>
    <property type="match status" value="1"/>
</dbReference>
<dbReference type="InterPro" id="IPR000978">
    <property type="entry name" value="Adeno_fibre_knob"/>
</dbReference>
<evidence type="ECO:0000256" key="3">
    <source>
        <dbReference type="ARBA" id="ARBA00006685"/>
    </source>
</evidence>
<evidence type="ECO:0000256" key="10">
    <source>
        <dbReference type="ARBA" id="ARBA00023165"/>
    </source>
</evidence>
<dbReference type="Pfam" id="PF00608">
    <property type="entry name" value="Adeno_shaft"/>
    <property type="match status" value="4"/>
</dbReference>
<evidence type="ECO:0000256" key="2">
    <source>
        <dbReference type="ARBA" id="ARBA00004328"/>
    </source>
</evidence>
<dbReference type="GO" id="GO:0046718">
    <property type="term" value="P:symbiont entry into host cell"/>
    <property type="evidence" value="ECO:0007669"/>
    <property type="project" value="UniProtKB-KW"/>
</dbReference>
<comment type="similarity">
    <text evidence="3">Belongs to the adenoviridae fiber family.</text>
</comment>
<evidence type="ECO:0000259" key="12">
    <source>
        <dbReference type="Pfam" id="PF00541"/>
    </source>
</evidence>
<keyword evidence="9" id="KW-0426">Late protein</keyword>
<keyword evidence="11" id="KW-1160">Virus entry into host cell</keyword>
<evidence type="ECO:0000256" key="7">
    <source>
        <dbReference type="ARBA" id="ARBA00022804"/>
    </source>
</evidence>
<evidence type="ECO:0000256" key="4">
    <source>
        <dbReference type="ARBA" id="ARBA00022561"/>
    </source>
</evidence>
<dbReference type="GO" id="GO:0098671">
    <property type="term" value="P:adhesion receptor-mediated virion attachment to host cell"/>
    <property type="evidence" value="ECO:0007669"/>
    <property type="project" value="UniProtKB-KW"/>
</dbReference>
<dbReference type="PRINTS" id="PR00307">
    <property type="entry name" value="ADENOVSFIBRE"/>
</dbReference>
<dbReference type="GO" id="GO:0042025">
    <property type="term" value="C:host cell nucleus"/>
    <property type="evidence" value="ECO:0007669"/>
    <property type="project" value="UniProtKB-SubCell"/>
</dbReference>
<keyword evidence="5" id="KW-1048">Host nucleus</keyword>
<evidence type="ECO:0000256" key="11">
    <source>
        <dbReference type="ARBA" id="ARBA00023296"/>
    </source>
</evidence>
<dbReference type="InterPro" id="IPR009013">
    <property type="entry name" value="Attachment_protein_shaft_sf"/>
</dbReference>
<evidence type="ECO:0000256" key="1">
    <source>
        <dbReference type="ARBA" id="ARBA00004147"/>
    </source>
</evidence>
<dbReference type="InterPro" id="IPR000939">
    <property type="entry name" value="Adenobir_fibre_prot_rpt/shaft"/>
</dbReference>
<evidence type="ECO:0000256" key="6">
    <source>
        <dbReference type="ARBA" id="ARBA00022581"/>
    </source>
</evidence>
<evidence type="ECO:0000313" key="13">
    <source>
        <dbReference type="EMBL" id="XBH23604.1"/>
    </source>
</evidence>
<accession>A0AAU7DZL7</accession>
<reference evidence="13" key="2">
    <citation type="submission" date="2024-02" db="EMBL/GenBank/DDBJ databases">
        <authorList>
            <person name="Hu B."/>
        </authorList>
    </citation>
    <scope>NUCLEOTIDE SEQUENCE</scope>
    <source>
        <strain evidence="13">1A/Kenya/BAT2584/2015</strain>
    </source>
</reference>
<keyword evidence="6" id="KW-0945">Host-virus interaction</keyword>
<dbReference type="InterPro" id="IPR006626">
    <property type="entry name" value="PbH1"/>
</dbReference>
<keyword evidence="4" id="KW-0167">Capsid protein</keyword>
<comment type="subcellular location">
    <subcellularLocation>
        <location evidence="1">Host nucleus</location>
    </subcellularLocation>
    <subcellularLocation>
        <location evidence="2">Virion</location>
    </subcellularLocation>
</comment>
<evidence type="ECO:0000256" key="5">
    <source>
        <dbReference type="ARBA" id="ARBA00022562"/>
    </source>
</evidence>
<reference evidence="13" key="1">
    <citation type="journal article" date="2024" name="Microbiome">
        <title>Substantial viral diversity in bats and rodents from East Africa: insights into evolution, recombination, and cocirculation.</title>
        <authorList>
            <person name="Wang D."/>
            <person name="Yang X."/>
            <person name="Ren Z."/>
            <person name="Hu B."/>
            <person name="Zhao H."/>
            <person name="Yang K."/>
            <person name="Shi P."/>
            <person name="Zhang Z."/>
            <person name="Feng Q."/>
            <person name="Nawenja C.V."/>
            <person name="Obanda V."/>
            <person name="Robert K."/>
            <person name="Nalikka B."/>
            <person name="Waruhiu C.N."/>
            <person name="Ochola G.O."/>
            <person name="Onyuok S.O."/>
            <person name="Ochieng H."/>
            <person name="Li B."/>
            <person name="Zhu Y."/>
            <person name="Si H."/>
            <person name="Yin J."/>
            <person name="Kristiansen K."/>
            <person name="Jin X."/>
            <person name="Xu X."/>
            <person name="Xiao M."/>
            <person name="Agwanda B."/>
            <person name="Ommeh S."/>
            <person name="Li J."/>
            <person name="Shi Z.L."/>
        </authorList>
    </citation>
    <scope>NUCLEOTIDE SEQUENCE</scope>
    <source>
        <strain evidence="13">1A/Kenya/BAT2584/2015</strain>
    </source>
</reference>
<dbReference type="InterPro" id="IPR008982">
    <property type="entry name" value="Adenovirus_pIV-like_att"/>
</dbReference>
<proteinExistence type="inferred from homology"/>
<dbReference type="SUPFAM" id="SSF51225">
    <property type="entry name" value="Fibre shaft of virus attachment proteins"/>
    <property type="match status" value="2"/>
</dbReference>
<dbReference type="SMART" id="SM00710">
    <property type="entry name" value="PbH1"/>
    <property type="match status" value="4"/>
</dbReference>
<dbReference type="SUPFAM" id="SSF49835">
    <property type="entry name" value="Virus attachment protein globular domain"/>
    <property type="match status" value="1"/>
</dbReference>
<dbReference type="Gene3D" id="2.60.90.10">
    <property type="entry name" value="Adenovirus pIV-related, attachment domain"/>
    <property type="match status" value="1"/>
</dbReference>
<sequence>MLCPRRLTRKRTASAAFDPVYPYGRPPIPLIPPFYNPLKGLTRDPFWELAINIGTGLMFEDDPDSHEKRLAVIPPPEPEISAGKGLTLNCTTKVMSVKAGYGLNFDANDNLVVAVGPGIGLTNDLRLTLDLGDGLALTNNKVAANVGEGLALNNQQIVFNKGDGLTFVNNRVSVNTGPGLTLANQQVTINIGKGLSMLNEQVSVNIGKGLKFTEQEVTVNNNGFLWSANQIVVVPDLGSGLGLNGNQIVVTTGNGLHIDNSDVAVKAGTGLTFDNQQALTLSLGKGLTFDGNSLQPKLSPGLIFNNSNQVAISYGQSLTITGGKLSVNSGSGLMISNNRLTLNKGKGLAWDTSDPNKLVIKDGYGLTFTDNSDTASLQVDPNLYDTEHLVLWTGPDPSPNVIPVEDTAQGTPIVKMYLSLARVGQMVMGSVSFKGTGKIANVDNQTPNQVYVLYFDERGVLKSNTNFQTSLWGLKQENTFVPVTGSNLSLKHCMPNRSVYRATLPQTMTFDLYLNTIETKRNKAGKVKLQLFINTVPTLAPYSLAFYISDFNQLSFTTNNSIPFVSDVVTFCFMAE</sequence>
<dbReference type="GO" id="GO:0007155">
    <property type="term" value="P:cell adhesion"/>
    <property type="evidence" value="ECO:0007669"/>
    <property type="project" value="InterPro"/>
</dbReference>